<evidence type="ECO:0000313" key="3">
    <source>
        <dbReference type="Proteomes" id="UP000184600"/>
    </source>
</evidence>
<evidence type="ECO:0000256" key="1">
    <source>
        <dbReference type="SAM" id="Phobius"/>
    </source>
</evidence>
<dbReference type="EMBL" id="FRFG01000043">
    <property type="protein sequence ID" value="SHO57582.1"/>
    <property type="molecule type" value="Genomic_DNA"/>
</dbReference>
<dbReference type="PROSITE" id="PS00409">
    <property type="entry name" value="PROKAR_NTER_METHYL"/>
    <property type="match status" value="1"/>
</dbReference>
<evidence type="ECO:0008006" key="4">
    <source>
        <dbReference type="Google" id="ProtNLM"/>
    </source>
</evidence>
<keyword evidence="1" id="KW-1133">Transmembrane helix</keyword>
<keyword evidence="1" id="KW-0472">Membrane</keyword>
<reference evidence="3" key="1">
    <citation type="submission" date="2016-12" db="EMBL/GenBank/DDBJ databases">
        <authorList>
            <person name="Rodrigo-Torres L."/>
            <person name="Arahal R.D."/>
            <person name="Lucena T."/>
        </authorList>
    </citation>
    <scope>NUCLEOTIDE SEQUENCE [LARGE SCALE GENOMIC DNA]</scope>
</reference>
<feature type="transmembrane region" description="Helical" evidence="1">
    <location>
        <begin position="12"/>
        <end position="33"/>
    </location>
</feature>
<dbReference type="NCBIfam" id="TIGR02532">
    <property type="entry name" value="IV_pilin_GFxxxE"/>
    <property type="match status" value="1"/>
</dbReference>
<name>A0A1M7YYE1_9VIBR</name>
<accession>A0A1M7YYE1</accession>
<keyword evidence="3" id="KW-1185">Reference proteome</keyword>
<dbReference type="InterPro" id="IPR012902">
    <property type="entry name" value="N_methyl_site"/>
</dbReference>
<dbReference type="AlphaFoldDB" id="A0A1M7YYE1"/>
<proteinExistence type="predicted"/>
<gene>
    <name evidence="2" type="ORF">VQ7734_03352</name>
</gene>
<dbReference type="RefSeq" id="WP_234976426.1">
    <property type="nucleotide sequence ID" value="NZ_AP024897.1"/>
</dbReference>
<dbReference type="Pfam" id="PF07963">
    <property type="entry name" value="N_methyl"/>
    <property type="match status" value="1"/>
</dbReference>
<sequence>MGRKRTLSGFTLVEMLVSLAIFSAVLSIVISGLHQGQVQWEQGARQLDQADYMMKRQSWLRQLFAQANTATFRITYGMEAPYFNGNEQSLSFISDAPIISGPGTYATVRLELLPQDNGLFELTFTQKPYSDPYLNPEADLSDGASLVLLEDIQSLSWKYFLAARTEATPMEITYNRFTPRPEGYWDDEYDANFEQALPQYVQMNFKIKNHQYVWYFELPVKPLALIQESQIVVN</sequence>
<keyword evidence="1" id="KW-0812">Transmembrane</keyword>
<dbReference type="STRING" id="1117707.VQ7734_03352"/>
<protein>
    <recommendedName>
        <fullName evidence="4">Pseudopilin GspJ</fullName>
    </recommendedName>
</protein>
<dbReference type="Proteomes" id="UP000184600">
    <property type="component" value="Unassembled WGS sequence"/>
</dbReference>
<organism evidence="2 3">
    <name type="scientific">Vibrio quintilis</name>
    <dbReference type="NCBI Taxonomy" id="1117707"/>
    <lineage>
        <taxon>Bacteria</taxon>
        <taxon>Pseudomonadati</taxon>
        <taxon>Pseudomonadota</taxon>
        <taxon>Gammaproteobacteria</taxon>
        <taxon>Vibrionales</taxon>
        <taxon>Vibrionaceae</taxon>
        <taxon>Vibrio</taxon>
    </lineage>
</organism>
<evidence type="ECO:0000313" key="2">
    <source>
        <dbReference type="EMBL" id="SHO57582.1"/>
    </source>
</evidence>